<name>A0ABT6XS92_9FLAO</name>
<gene>
    <name evidence="3" type="ORF">QHT84_10710</name>
</gene>
<dbReference type="InterPro" id="IPR011042">
    <property type="entry name" value="6-blade_b-propeller_TolB-like"/>
</dbReference>
<evidence type="ECO:0000313" key="4">
    <source>
        <dbReference type="Proteomes" id="UP001230035"/>
    </source>
</evidence>
<organism evidence="3 4">
    <name type="scientific">Flavobacterium sedimenticola</name>
    <dbReference type="NCBI Taxonomy" id="3043286"/>
    <lineage>
        <taxon>Bacteria</taxon>
        <taxon>Pseudomonadati</taxon>
        <taxon>Bacteroidota</taxon>
        <taxon>Flavobacteriia</taxon>
        <taxon>Flavobacteriales</taxon>
        <taxon>Flavobacteriaceae</taxon>
        <taxon>Flavobacterium</taxon>
    </lineage>
</organism>
<comment type="caution">
    <text evidence="3">The sequence shown here is derived from an EMBL/GenBank/DDBJ whole genome shotgun (WGS) entry which is preliminary data.</text>
</comment>
<keyword evidence="4" id="KW-1185">Reference proteome</keyword>
<dbReference type="SUPFAM" id="SSF63825">
    <property type="entry name" value="YWTD domain"/>
    <property type="match status" value="1"/>
</dbReference>
<dbReference type="InterPro" id="IPR026444">
    <property type="entry name" value="Secre_tail"/>
</dbReference>
<dbReference type="RefSeq" id="WP_283239560.1">
    <property type="nucleotide sequence ID" value="NZ_JASGBP010000007.1"/>
</dbReference>
<proteinExistence type="predicted"/>
<dbReference type="Proteomes" id="UP001230035">
    <property type="component" value="Unassembled WGS sequence"/>
</dbReference>
<sequence length="338" mass="38621">MYDLDINNNILYATKISGTHNISFVNLNTPNQPQVFIENVYTPHGITIYDNTLYVAETIPAKISRINLSLQTPTLELLPISFSEENDYPWALKVYDNELYYSQTVMNIKKIGLNNLQDNPIPLVSYTGAPHDFVVEDNFIYTVETSIVPEVYPDRIIRLNLNDPFPPEPQQIVAIPQPKSIVKFQNYLFVGDNAQKIYRINLNLTNPMAELFYQADQNNYIGKIKLYNNEIYFPYMYEGSGGTVLSKILKFSQTTLSNEKSNLNEYITISPNPAQNILTIKLEDTIKEVTIYDLMGKTMAVNRVSNDAIDVSNLPKGMYLLRLNNENGKNLSTKFIKD</sequence>
<dbReference type="Pfam" id="PF18962">
    <property type="entry name" value="Por_Secre_tail"/>
    <property type="match status" value="1"/>
</dbReference>
<evidence type="ECO:0000313" key="3">
    <source>
        <dbReference type="EMBL" id="MDI9257883.1"/>
    </source>
</evidence>
<evidence type="ECO:0000259" key="2">
    <source>
        <dbReference type="Pfam" id="PF18962"/>
    </source>
</evidence>
<keyword evidence="1" id="KW-0732">Signal</keyword>
<dbReference type="EMBL" id="JASGBP010000007">
    <property type="protein sequence ID" value="MDI9257883.1"/>
    <property type="molecule type" value="Genomic_DNA"/>
</dbReference>
<feature type="domain" description="Secretion system C-terminal sorting" evidence="2">
    <location>
        <begin position="269"/>
        <end position="336"/>
    </location>
</feature>
<dbReference type="Gene3D" id="2.120.10.30">
    <property type="entry name" value="TolB, C-terminal domain"/>
    <property type="match status" value="1"/>
</dbReference>
<protein>
    <submittedName>
        <fullName evidence="3">T9SS type A sorting domain-containing protein</fullName>
    </submittedName>
</protein>
<accession>A0ABT6XS92</accession>
<reference evidence="3 4" key="1">
    <citation type="submission" date="2023-05" db="EMBL/GenBank/DDBJ databases">
        <title>Flavobacterium sedimenti sp. nov., isolated from the sediment.</title>
        <authorList>
            <person name="Wu N."/>
        </authorList>
    </citation>
    <scope>NUCLEOTIDE SEQUENCE [LARGE SCALE GENOMIC DNA]</scope>
    <source>
        <strain evidence="3 4">YZ-48</strain>
    </source>
</reference>
<dbReference type="NCBIfam" id="TIGR04183">
    <property type="entry name" value="Por_Secre_tail"/>
    <property type="match status" value="1"/>
</dbReference>
<evidence type="ECO:0000256" key="1">
    <source>
        <dbReference type="ARBA" id="ARBA00022729"/>
    </source>
</evidence>